<evidence type="ECO:0000313" key="2">
    <source>
        <dbReference type="EMBL" id="PMD41256.1"/>
    </source>
</evidence>
<keyword evidence="3" id="KW-1185">Reference proteome</keyword>
<dbReference type="EMBL" id="KZ613944">
    <property type="protein sequence ID" value="PMD41256.1"/>
    <property type="molecule type" value="Genomic_DNA"/>
</dbReference>
<evidence type="ECO:0008006" key="4">
    <source>
        <dbReference type="Google" id="ProtNLM"/>
    </source>
</evidence>
<organism evidence="2 3">
    <name type="scientific">Hyaloscypha variabilis (strain UAMH 11265 / GT02V1 / F)</name>
    <name type="common">Meliniomyces variabilis</name>
    <dbReference type="NCBI Taxonomy" id="1149755"/>
    <lineage>
        <taxon>Eukaryota</taxon>
        <taxon>Fungi</taxon>
        <taxon>Dikarya</taxon>
        <taxon>Ascomycota</taxon>
        <taxon>Pezizomycotina</taxon>
        <taxon>Leotiomycetes</taxon>
        <taxon>Helotiales</taxon>
        <taxon>Hyaloscyphaceae</taxon>
        <taxon>Hyaloscypha</taxon>
        <taxon>Hyaloscypha variabilis</taxon>
    </lineage>
</organism>
<reference evidence="2 3" key="1">
    <citation type="submission" date="2016-04" db="EMBL/GenBank/DDBJ databases">
        <title>A degradative enzymes factory behind the ericoid mycorrhizal symbiosis.</title>
        <authorList>
            <consortium name="DOE Joint Genome Institute"/>
            <person name="Martino E."/>
            <person name="Morin E."/>
            <person name="Grelet G."/>
            <person name="Kuo A."/>
            <person name="Kohler A."/>
            <person name="Daghino S."/>
            <person name="Barry K."/>
            <person name="Choi C."/>
            <person name="Cichocki N."/>
            <person name="Clum A."/>
            <person name="Copeland A."/>
            <person name="Hainaut M."/>
            <person name="Haridas S."/>
            <person name="Labutti K."/>
            <person name="Lindquist E."/>
            <person name="Lipzen A."/>
            <person name="Khouja H.-R."/>
            <person name="Murat C."/>
            <person name="Ohm R."/>
            <person name="Olson A."/>
            <person name="Spatafora J."/>
            <person name="Veneault-Fourrey C."/>
            <person name="Henrissat B."/>
            <person name="Grigoriev I."/>
            <person name="Martin F."/>
            <person name="Perotto S."/>
        </authorList>
    </citation>
    <scope>NUCLEOTIDE SEQUENCE [LARGE SCALE GENOMIC DNA]</scope>
    <source>
        <strain evidence="2 3">F</strain>
    </source>
</reference>
<feature type="transmembrane region" description="Helical" evidence="1">
    <location>
        <begin position="450"/>
        <end position="472"/>
    </location>
</feature>
<dbReference type="Gene3D" id="1.20.58.340">
    <property type="entry name" value="Magnesium transport protein CorA, transmembrane region"/>
    <property type="match status" value="1"/>
</dbReference>
<proteinExistence type="predicted"/>
<keyword evidence="1" id="KW-1133">Transmembrane helix</keyword>
<keyword evidence="1" id="KW-0472">Membrane</keyword>
<keyword evidence="1" id="KW-0812">Transmembrane</keyword>
<gene>
    <name evidence="2" type="ORF">L207DRAFT_527906</name>
</gene>
<protein>
    <recommendedName>
        <fullName evidence="4">Cora-domain-containing protein</fullName>
    </recommendedName>
</protein>
<dbReference type="AlphaFoldDB" id="A0A2J6RRV5"/>
<name>A0A2J6RRV5_HYAVF</name>
<evidence type="ECO:0000313" key="3">
    <source>
        <dbReference type="Proteomes" id="UP000235786"/>
    </source>
</evidence>
<dbReference type="Proteomes" id="UP000235786">
    <property type="component" value="Unassembled WGS sequence"/>
</dbReference>
<feature type="transmembrane region" description="Helical" evidence="1">
    <location>
        <begin position="484"/>
        <end position="504"/>
    </location>
</feature>
<evidence type="ECO:0000256" key="1">
    <source>
        <dbReference type="SAM" id="Phobius"/>
    </source>
</evidence>
<dbReference type="OrthoDB" id="5428055at2759"/>
<accession>A0A2J6RRV5</accession>
<sequence length="542" mass="61728">MSSSLIQSSRDYRALIYRLKRASPGYEGLHDFVNIKNDTCERAPKFTIFTINPNEQEESSESSTSIRPFEGTAKLSEYLTHLQDQGGSCNIFLVENICLETIALLGGFFDINPQFFADHVKNGDWFKDSDLMDKIPALPSSQKWHDFLQVRFIQSLTVSKKPVPTFSSDAKYVPETGADVVQDPLLDYVVPDQSSTRLPRKAGKLTPLARNNDDLEFLLCTKQSITVWFGKRRSQDEGWNAIFLIDAPFELPPGRASCGPPVYRSFMRRPTLADPSIEDIGPHATNREALVRHLKERLSSDSLRKIALSDCFFVLGDLYQLAGSNWMVINEYINREITTIEYKLEREEPGFRDLETYLKELYIHRRRITRYIELIDETKEQCVKRGPRAWPRDLASPLAAEQARDWEDDFVNLHDWFHATSLRMEKNIRLLTALVAIGEGKQSLVENHGIARLSLLAMVFLPFSSVATILGIQGNFAPGEDKFWLFWVVAIALTTFVVGIFLLYDRIVHRLKAHFSMVVKVGSGNKRNNGTVDEEKGPRIGQ</sequence>